<dbReference type="EMBL" id="LFYT02000112">
    <property type="protein sequence ID" value="PVE05013.1"/>
    <property type="molecule type" value="Genomic_DNA"/>
</dbReference>
<sequence>MAEPVALPRDVQAGVDGDQVARGAGVAGESQDRFDDEGVHGEHQLAGRAGVACGIDHACVDGVAALARCKGAAP</sequence>
<organism evidence="2 3">
    <name type="scientific">Limnohabitans planktonicus II-D5</name>
    <dbReference type="NCBI Taxonomy" id="1293045"/>
    <lineage>
        <taxon>Bacteria</taxon>
        <taxon>Pseudomonadati</taxon>
        <taxon>Pseudomonadota</taxon>
        <taxon>Betaproteobacteria</taxon>
        <taxon>Burkholderiales</taxon>
        <taxon>Comamonadaceae</taxon>
        <taxon>Limnohabitans</taxon>
    </lineage>
</organism>
<dbReference type="Proteomes" id="UP000037507">
    <property type="component" value="Unassembled WGS sequence"/>
</dbReference>
<reference evidence="2" key="1">
    <citation type="submission" date="2017-04" db="EMBL/GenBank/DDBJ databases">
        <title>Unexpected and diverse lifestyles within the genus Limnohabitans.</title>
        <authorList>
            <person name="Kasalicky V."/>
            <person name="Mehrshad M."/>
            <person name="Andrei S.-A."/>
            <person name="Salcher M."/>
            <person name="Kratochvilova H."/>
            <person name="Simek K."/>
            <person name="Ghai R."/>
        </authorList>
    </citation>
    <scope>NUCLEOTIDE SEQUENCE [LARGE SCALE GENOMIC DNA]</scope>
    <source>
        <strain evidence="2">II-D5</strain>
    </source>
</reference>
<dbReference type="AlphaFoldDB" id="A0A2T7SQ96"/>
<dbReference type="RefSeq" id="WP_205872783.1">
    <property type="nucleotide sequence ID" value="NZ_LFYT02000112.1"/>
</dbReference>
<evidence type="ECO:0000313" key="2">
    <source>
        <dbReference type="EMBL" id="PVE05013.1"/>
    </source>
</evidence>
<proteinExistence type="predicted"/>
<feature type="region of interest" description="Disordered" evidence="1">
    <location>
        <begin position="1"/>
        <end position="39"/>
    </location>
</feature>
<feature type="non-terminal residue" evidence="2">
    <location>
        <position position="74"/>
    </location>
</feature>
<name>A0A2T7SQ96_9BURK</name>
<comment type="caution">
    <text evidence="2">The sequence shown here is derived from an EMBL/GenBank/DDBJ whole genome shotgun (WGS) entry which is preliminary data.</text>
</comment>
<feature type="compositionally biased region" description="Basic and acidic residues" evidence="1">
    <location>
        <begin position="30"/>
        <end position="39"/>
    </location>
</feature>
<accession>A0A2T7SQ96</accession>
<evidence type="ECO:0000313" key="3">
    <source>
        <dbReference type="Proteomes" id="UP000037507"/>
    </source>
</evidence>
<evidence type="ECO:0000256" key="1">
    <source>
        <dbReference type="SAM" id="MobiDB-lite"/>
    </source>
</evidence>
<protein>
    <submittedName>
        <fullName evidence="2">Uncharacterized protein</fullName>
    </submittedName>
</protein>
<keyword evidence="3" id="KW-1185">Reference proteome</keyword>
<gene>
    <name evidence="2" type="ORF">H663_020595</name>
</gene>